<keyword evidence="2 5" id="KW-0238">DNA-binding</keyword>
<dbReference type="PROSITE" id="PS50932">
    <property type="entry name" value="HTH_LACI_2"/>
    <property type="match status" value="1"/>
</dbReference>
<gene>
    <name evidence="5" type="ORF">J7W16_05120</name>
</gene>
<evidence type="ECO:0000313" key="6">
    <source>
        <dbReference type="Proteomes" id="UP000678228"/>
    </source>
</evidence>
<dbReference type="SUPFAM" id="SSF53822">
    <property type="entry name" value="Periplasmic binding protein-like I"/>
    <property type="match status" value="1"/>
</dbReference>
<dbReference type="InterPro" id="IPR028082">
    <property type="entry name" value="Peripla_BP_I"/>
</dbReference>
<proteinExistence type="predicted"/>
<protein>
    <submittedName>
        <fullName evidence="5">LacI family DNA-binding transcriptional regulator</fullName>
    </submittedName>
</protein>
<evidence type="ECO:0000256" key="3">
    <source>
        <dbReference type="ARBA" id="ARBA00023163"/>
    </source>
</evidence>
<dbReference type="GO" id="GO:0003700">
    <property type="term" value="F:DNA-binding transcription factor activity"/>
    <property type="evidence" value="ECO:0007669"/>
    <property type="project" value="TreeGrafter"/>
</dbReference>
<name>A0A940WQJ1_9BACI</name>
<evidence type="ECO:0000259" key="4">
    <source>
        <dbReference type="PROSITE" id="PS50932"/>
    </source>
</evidence>
<organism evidence="5 6">
    <name type="scientific">Halalkalibacter suaedae</name>
    <dbReference type="NCBI Taxonomy" id="2822140"/>
    <lineage>
        <taxon>Bacteria</taxon>
        <taxon>Bacillati</taxon>
        <taxon>Bacillota</taxon>
        <taxon>Bacilli</taxon>
        <taxon>Bacillales</taxon>
        <taxon>Bacillaceae</taxon>
        <taxon>Halalkalibacter</taxon>
    </lineage>
</organism>
<dbReference type="Proteomes" id="UP000678228">
    <property type="component" value="Unassembled WGS sequence"/>
</dbReference>
<sequence>MKATIKEIARICGVSSGTVDRALNNRPGISEKTKKKIVEVAKELNYQPDFTARSLVMGRTMTIGIVLFDLYNRSFAQLMNAIEANARKRGYFVYITLTDKNPESEKKCIEYLINRKVDGIILFSVNQGEAFSQYLRQFKTPIITIFNYVSDHFEYIGIKEREAMKNAVEHMVKKKYKRFIYISPPLAFQGKSNIYTQEERLKGFLEGLTAGNITIAPEIIKDKNYIDILSLMELKTTDQTAIVCSCDLYALEVMNYLKSIGLHIPKDVGVFGFDDIDMLKYISPRLTTVQYPIEEIGEMAITSMIQRIEQGSFLHIPLLDYKMIEGESI</sequence>
<dbReference type="SMART" id="SM00354">
    <property type="entry name" value="HTH_LACI"/>
    <property type="match status" value="1"/>
</dbReference>
<dbReference type="EMBL" id="JAGKSQ010000002">
    <property type="protein sequence ID" value="MBP3950506.1"/>
    <property type="molecule type" value="Genomic_DNA"/>
</dbReference>
<dbReference type="SUPFAM" id="SSF47413">
    <property type="entry name" value="lambda repressor-like DNA-binding domains"/>
    <property type="match status" value="1"/>
</dbReference>
<dbReference type="InterPro" id="IPR010982">
    <property type="entry name" value="Lambda_DNA-bd_dom_sf"/>
</dbReference>
<dbReference type="PANTHER" id="PTHR30146:SF109">
    <property type="entry name" value="HTH-TYPE TRANSCRIPTIONAL REGULATOR GALS"/>
    <property type="match status" value="1"/>
</dbReference>
<accession>A0A940WQJ1</accession>
<dbReference type="InterPro" id="IPR046335">
    <property type="entry name" value="LacI/GalR-like_sensor"/>
</dbReference>
<feature type="domain" description="HTH lacI-type" evidence="4">
    <location>
        <begin position="3"/>
        <end position="57"/>
    </location>
</feature>
<dbReference type="AlphaFoldDB" id="A0A940WQJ1"/>
<dbReference type="RefSeq" id="WP_210596145.1">
    <property type="nucleotide sequence ID" value="NZ_JAGKSQ010000002.1"/>
</dbReference>
<dbReference type="Pfam" id="PF13377">
    <property type="entry name" value="Peripla_BP_3"/>
    <property type="match status" value="1"/>
</dbReference>
<keyword evidence="6" id="KW-1185">Reference proteome</keyword>
<dbReference type="InterPro" id="IPR000843">
    <property type="entry name" value="HTH_LacI"/>
</dbReference>
<keyword evidence="3" id="KW-0804">Transcription</keyword>
<dbReference type="PANTHER" id="PTHR30146">
    <property type="entry name" value="LACI-RELATED TRANSCRIPTIONAL REPRESSOR"/>
    <property type="match status" value="1"/>
</dbReference>
<evidence type="ECO:0000256" key="1">
    <source>
        <dbReference type="ARBA" id="ARBA00023015"/>
    </source>
</evidence>
<reference evidence="5" key="1">
    <citation type="submission" date="2021-03" db="EMBL/GenBank/DDBJ databases">
        <title>Bacillus suaedae sp. nov., isolated from Suaeda aralocaspica.</title>
        <authorList>
            <person name="Lei R.F.R."/>
        </authorList>
    </citation>
    <scope>NUCLEOTIDE SEQUENCE</scope>
    <source>
        <strain evidence="5">YZJH907-2</strain>
    </source>
</reference>
<dbReference type="GO" id="GO:0000976">
    <property type="term" value="F:transcription cis-regulatory region binding"/>
    <property type="evidence" value="ECO:0007669"/>
    <property type="project" value="TreeGrafter"/>
</dbReference>
<dbReference type="CDD" id="cd01392">
    <property type="entry name" value="HTH_LacI"/>
    <property type="match status" value="1"/>
</dbReference>
<dbReference type="CDD" id="cd06267">
    <property type="entry name" value="PBP1_LacI_sugar_binding-like"/>
    <property type="match status" value="1"/>
</dbReference>
<dbReference type="Pfam" id="PF00356">
    <property type="entry name" value="LacI"/>
    <property type="match status" value="1"/>
</dbReference>
<dbReference type="Gene3D" id="3.40.50.2300">
    <property type="match status" value="2"/>
</dbReference>
<comment type="caution">
    <text evidence="5">The sequence shown here is derived from an EMBL/GenBank/DDBJ whole genome shotgun (WGS) entry which is preliminary data.</text>
</comment>
<evidence type="ECO:0000313" key="5">
    <source>
        <dbReference type="EMBL" id="MBP3950506.1"/>
    </source>
</evidence>
<dbReference type="Gene3D" id="1.10.260.40">
    <property type="entry name" value="lambda repressor-like DNA-binding domains"/>
    <property type="match status" value="1"/>
</dbReference>
<keyword evidence="1" id="KW-0805">Transcription regulation</keyword>
<evidence type="ECO:0000256" key="2">
    <source>
        <dbReference type="ARBA" id="ARBA00023125"/>
    </source>
</evidence>